<dbReference type="PANTHER" id="PTHR43214:SF17">
    <property type="entry name" value="TRANSCRIPTIONAL REGULATORY PROTEIN RCSB"/>
    <property type="match status" value="1"/>
</dbReference>
<dbReference type="PROSITE" id="PS50110">
    <property type="entry name" value="RESPONSE_REGULATORY"/>
    <property type="match status" value="1"/>
</dbReference>
<dbReference type="Pfam" id="PF00196">
    <property type="entry name" value="GerE"/>
    <property type="match status" value="1"/>
</dbReference>
<dbReference type="InterPro" id="IPR001789">
    <property type="entry name" value="Sig_transdc_resp-reg_receiver"/>
</dbReference>
<dbReference type="InterPro" id="IPR011006">
    <property type="entry name" value="CheY-like_superfamily"/>
</dbReference>
<dbReference type="GO" id="GO:0000160">
    <property type="term" value="P:phosphorelay signal transduction system"/>
    <property type="evidence" value="ECO:0007669"/>
    <property type="project" value="InterPro"/>
</dbReference>
<dbReference type="PRINTS" id="PR00038">
    <property type="entry name" value="HTHLUXR"/>
</dbReference>
<evidence type="ECO:0000259" key="5">
    <source>
        <dbReference type="PROSITE" id="PS50110"/>
    </source>
</evidence>
<evidence type="ECO:0000256" key="2">
    <source>
        <dbReference type="ARBA" id="ARBA00023125"/>
    </source>
</evidence>
<dbReference type="EMBL" id="BMKK01000005">
    <property type="protein sequence ID" value="GGD61771.1"/>
    <property type="molecule type" value="Genomic_DNA"/>
</dbReference>
<dbReference type="PROSITE" id="PS50043">
    <property type="entry name" value="HTH_LUXR_2"/>
    <property type="match status" value="1"/>
</dbReference>
<dbReference type="InterPro" id="IPR039420">
    <property type="entry name" value="WalR-like"/>
</dbReference>
<proteinExistence type="predicted"/>
<evidence type="ECO:0000313" key="7">
    <source>
        <dbReference type="Proteomes" id="UP000609064"/>
    </source>
</evidence>
<protein>
    <submittedName>
        <fullName evidence="6">DNA-binding response regulator</fullName>
    </submittedName>
</protein>
<gene>
    <name evidence="6" type="ORF">GCM10011514_27280</name>
</gene>
<dbReference type="Gene3D" id="3.40.50.2300">
    <property type="match status" value="1"/>
</dbReference>
<accession>A0A916YUZ7</accession>
<feature type="modified residue" description="4-aspartylphosphate" evidence="3">
    <location>
        <position position="55"/>
    </location>
</feature>
<feature type="domain" description="HTH luxR-type" evidence="4">
    <location>
        <begin position="147"/>
        <end position="212"/>
    </location>
</feature>
<evidence type="ECO:0000256" key="3">
    <source>
        <dbReference type="PROSITE-ProRule" id="PRU00169"/>
    </source>
</evidence>
<reference evidence="6" key="2">
    <citation type="submission" date="2020-09" db="EMBL/GenBank/DDBJ databases">
        <authorList>
            <person name="Sun Q."/>
            <person name="Zhou Y."/>
        </authorList>
    </citation>
    <scope>NUCLEOTIDE SEQUENCE</scope>
    <source>
        <strain evidence="6">CGMCC 1.15958</strain>
    </source>
</reference>
<keyword evidence="1 3" id="KW-0597">Phosphoprotein</keyword>
<dbReference type="GO" id="GO:0003677">
    <property type="term" value="F:DNA binding"/>
    <property type="evidence" value="ECO:0007669"/>
    <property type="project" value="UniProtKB-KW"/>
</dbReference>
<comment type="caution">
    <text evidence="6">The sequence shown here is derived from an EMBL/GenBank/DDBJ whole genome shotgun (WGS) entry which is preliminary data.</text>
</comment>
<dbReference type="CDD" id="cd17535">
    <property type="entry name" value="REC_NarL-like"/>
    <property type="match status" value="1"/>
</dbReference>
<reference evidence="6" key="1">
    <citation type="journal article" date="2014" name="Int. J. Syst. Evol. Microbiol.">
        <title>Complete genome sequence of Corynebacterium casei LMG S-19264T (=DSM 44701T), isolated from a smear-ripened cheese.</title>
        <authorList>
            <consortium name="US DOE Joint Genome Institute (JGI-PGF)"/>
            <person name="Walter F."/>
            <person name="Albersmeier A."/>
            <person name="Kalinowski J."/>
            <person name="Ruckert C."/>
        </authorList>
    </citation>
    <scope>NUCLEOTIDE SEQUENCE</scope>
    <source>
        <strain evidence="6">CGMCC 1.15958</strain>
    </source>
</reference>
<evidence type="ECO:0000256" key="1">
    <source>
        <dbReference type="ARBA" id="ARBA00022553"/>
    </source>
</evidence>
<dbReference type="SUPFAM" id="SSF52172">
    <property type="entry name" value="CheY-like"/>
    <property type="match status" value="1"/>
</dbReference>
<sequence>MIKLCLVDDHELLLKGLATIIDTQEDFSVIKTCLSGNELLDWLAQTTEIDALILDVNLPDFDAEELLIKIRKINPKVPILYLTILRGSRMFHKLRKHSFQGYLLKDTSYDILFDAIRTISSGGFYYSDDIDLNFSKDESIHESSYINKSSAVVLSNREKQILKLICEEYSSSQIAEKLFVSVSTVDTHRQNMMIKLGVSNTVGLVKYAFTYDLIPK</sequence>
<dbReference type="Proteomes" id="UP000609064">
    <property type="component" value="Unassembled WGS sequence"/>
</dbReference>
<organism evidence="6 7">
    <name type="scientific">Emticicia aquatilis</name>
    <dbReference type="NCBI Taxonomy" id="1537369"/>
    <lineage>
        <taxon>Bacteria</taxon>
        <taxon>Pseudomonadati</taxon>
        <taxon>Bacteroidota</taxon>
        <taxon>Cytophagia</taxon>
        <taxon>Cytophagales</taxon>
        <taxon>Leadbetterellaceae</taxon>
        <taxon>Emticicia</taxon>
    </lineage>
</organism>
<dbReference type="AlphaFoldDB" id="A0A916YUZ7"/>
<dbReference type="InterPro" id="IPR058245">
    <property type="entry name" value="NreC/VraR/RcsB-like_REC"/>
</dbReference>
<keyword evidence="7" id="KW-1185">Reference proteome</keyword>
<dbReference type="SMART" id="SM00421">
    <property type="entry name" value="HTH_LUXR"/>
    <property type="match status" value="1"/>
</dbReference>
<dbReference type="PANTHER" id="PTHR43214">
    <property type="entry name" value="TWO-COMPONENT RESPONSE REGULATOR"/>
    <property type="match status" value="1"/>
</dbReference>
<dbReference type="RefSeq" id="WP_188766659.1">
    <property type="nucleotide sequence ID" value="NZ_BMKK01000005.1"/>
</dbReference>
<name>A0A916YUZ7_9BACT</name>
<dbReference type="GO" id="GO:0006355">
    <property type="term" value="P:regulation of DNA-templated transcription"/>
    <property type="evidence" value="ECO:0007669"/>
    <property type="project" value="InterPro"/>
</dbReference>
<evidence type="ECO:0000259" key="4">
    <source>
        <dbReference type="PROSITE" id="PS50043"/>
    </source>
</evidence>
<dbReference type="Pfam" id="PF00072">
    <property type="entry name" value="Response_reg"/>
    <property type="match status" value="1"/>
</dbReference>
<dbReference type="SUPFAM" id="SSF46894">
    <property type="entry name" value="C-terminal effector domain of the bipartite response regulators"/>
    <property type="match status" value="1"/>
</dbReference>
<feature type="domain" description="Response regulatory" evidence="5">
    <location>
        <begin position="3"/>
        <end position="120"/>
    </location>
</feature>
<dbReference type="SMART" id="SM00448">
    <property type="entry name" value="REC"/>
    <property type="match status" value="1"/>
</dbReference>
<keyword evidence="2 6" id="KW-0238">DNA-binding</keyword>
<dbReference type="InterPro" id="IPR016032">
    <property type="entry name" value="Sig_transdc_resp-reg_C-effctor"/>
</dbReference>
<dbReference type="InterPro" id="IPR000792">
    <property type="entry name" value="Tscrpt_reg_LuxR_C"/>
</dbReference>
<dbReference type="CDD" id="cd06170">
    <property type="entry name" value="LuxR_C_like"/>
    <property type="match status" value="1"/>
</dbReference>
<evidence type="ECO:0000313" key="6">
    <source>
        <dbReference type="EMBL" id="GGD61771.1"/>
    </source>
</evidence>